<keyword evidence="2" id="KW-1185">Reference proteome</keyword>
<accession>A0A8S1LZP1</accession>
<reference evidence="1" key="1">
    <citation type="submission" date="2021-01" db="EMBL/GenBank/DDBJ databases">
        <authorList>
            <consortium name="Genoscope - CEA"/>
            <person name="William W."/>
        </authorList>
    </citation>
    <scope>NUCLEOTIDE SEQUENCE</scope>
</reference>
<dbReference type="OMA" id="RLFKHTE"/>
<organism evidence="1 2">
    <name type="scientific">Paramecium primaurelia</name>
    <dbReference type="NCBI Taxonomy" id="5886"/>
    <lineage>
        <taxon>Eukaryota</taxon>
        <taxon>Sar</taxon>
        <taxon>Alveolata</taxon>
        <taxon>Ciliophora</taxon>
        <taxon>Intramacronucleata</taxon>
        <taxon>Oligohymenophorea</taxon>
        <taxon>Peniculida</taxon>
        <taxon>Parameciidae</taxon>
        <taxon>Paramecium</taxon>
    </lineage>
</organism>
<sequence>MKKYTSNQQLRKSIGPQGRYRLFKHTEIDRANLFEGLPYVQFDAFIRRDRTMQHVVIRDLLKIIMEKCNQLKNLLLDKFRLKKIFLLMDLMEQPKKKGMFNQRLEDTIVLIDQIGSIILQEFKKNPEQIGLKQSPIKHLQESNPEYIDPHQEEKIYDKNADLFNEMLQYLRDRIELYMLMMRQAGHKILDDQQCMSFLKDVTALRYNLLQLSEDIRVLDANSEENLKLIKLTLQKFETVRDKRIEKLSPEKKSEEQKIEDKKLEEKRKKIDYIEKNLIGKTLQNMDDQAESEVQKKRAQRLNELLQQKFNFNKSSIVTRESKLILNQDKLEQEKVLLLESSQKASKIKHNLVDNRKRLALEKLKDPTKDPQLRGALEIMTRVLNINIQDQFQE</sequence>
<dbReference type="Proteomes" id="UP000688137">
    <property type="component" value="Unassembled WGS sequence"/>
</dbReference>
<gene>
    <name evidence="1" type="ORF">PPRIM_AZ9-3.1.T0460263</name>
</gene>
<protein>
    <submittedName>
        <fullName evidence="1">Uncharacterized protein</fullName>
    </submittedName>
</protein>
<name>A0A8S1LZP1_PARPR</name>
<proteinExistence type="predicted"/>
<dbReference type="EMBL" id="CAJJDM010000046">
    <property type="protein sequence ID" value="CAD8071033.1"/>
    <property type="molecule type" value="Genomic_DNA"/>
</dbReference>
<evidence type="ECO:0000313" key="2">
    <source>
        <dbReference type="Proteomes" id="UP000688137"/>
    </source>
</evidence>
<comment type="caution">
    <text evidence="1">The sequence shown here is derived from an EMBL/GenBank/DDBJ whole genome shotgun (WGS) entry which is preliminary data.</text>
</comment>
<dbReference type="AlphaFoldDB" id="A0A8S1LZP1"/>
<evidence type="ECO:0000313" key="1">
    <source>
        <dbReference type="EMBL" id="CAD8071033.1"/>
    </source>
</evidence>